<protein>
    <recommendedName>
        <fullName evidence="5">Probable membrane transporter protein</fullName>
    </recommendedName>
</protein>
<feature type="transmembrane region" description="Helical" evidence="5">
    <location>
        <begin position="6"/>
        <end position="24"/>
    </location>
</feature>
<keyword evidence="4 5" id="KW-0472">Membrane</keyword>
<feature type="transmembrane region" description="Helical" evidence="5">
    <location>
        <begin position="31"/>
        <end position="52"/>
    </location>
</feature>
<evidence type="ECO:0000256" key="4">
    <source>
        <dbReference type="ARBA" id="ARBA00023136"/>
    </source>
</evidence>
<dbReference type="InterPro" id="IPR002781">
    <property type="entry name" value="TM_pro_TauE-like"/>
</dbReference>
<dbReference type="EMBL" id="JBEWLY010000013">
    <property type="protein sequence ID" value="MET1755193.1"/>
    <property type="molecule type" value="Genomic_DNA"/>
</dbReference>
<keyword evidence="3 5" id="KW-1133">Transmembrane helix</keyword>
<dbReference type="Proteomes" id="UP001548713">
    <property type="component" value="Unassembled WGS sequence"/>
</dbReference>
<dbReference type="PANTHER" id="PTHR43701:SF2">
    <property type="entry name" value="MEMBRANE TRANSPORTER PROTEIN YJNA-RELATED"/>
    <property type="match status" value="1"/>
</dbReference>
<dbReference type="RefSeq" id="WP_353983670.1">
    <property type="nucleotide sequence ID" value="NZ_JBEWLY010000013.1"/>
</dbReference>
<evidence type="ECO:0000256" key="1">
    <source>
        <dbReference type="ARBA" id="ARBA00004141"/>
    </source>
</evidence>
<reference evidence="6 7" key="1">
    <citation type="submission" date="2024-07" db="EMBL/GenBank/DDBJ databases">
        <title>Novosphingobium kalidii RD2P27.</title>
        <authorList>
            <person name="Sun J.-Q."/>
        </authorList>
    </citation>
    <scope>NUCLEOTIDE SEQUENCE [LARGE SCALE GENOMIC DNA]</scope>
    <source>
        <strain evidence="6 7">RD2P27</strain>
    </source>
</reference>
<evidence type="ECO:0000256" key="2">
    <source>
        <dbReference type="ARBA" id="ARBA00022692"/>
    </source>
</evidence>
<evidence type="ECO:0000256" key="5">
    <source>
        <dbReference type="RuleBase" id="RU363041"/>
    </source>
</evidence>
<feature type="transmembrane region" description="Helical" evidence="5">
    <location>
        <begin position="214"/>
        <end position="235"/>
    </location>
</feature>
<feature type="transmembrane region" description="Helical" evidence="5">
    <location>
        <begin position="103"/>
        <end position="125"/>
    </location>
</feature>
<gene>
    <name evidence="6" type="ORF">ABVV53_06960</name>
</gene>
<comment type="subcellular location">
    <subcellularLocation>
        <location evidence="5">Cell membrane</location>
        <topology evidence="5">Multi-pass membrane protein</topology>
    </subcellularLocation>
    <subcellularLocation>
        <location evidence="1">Membrane</location>
        <topology evidence="1">Multi-pass membrane protein</topology>
    </subcellularLocation>
</comment>
<keyword evidence="2 5" id="KW-0812">Transmembrane</keyword>
<name>A0ABV2D006_9SPHN</name>
<comment type="caution">
    <text evidence="6">The sequence shown here is derived from an EMBL/GenBank/DDBJ whole genome shotgun (WGS) entry which is preliminary data.</text>
</comment>
<keyword evidence="5" id="KW-1003">Cell membrane</keyword>
<evidence type="ECO:0000256" key="3">
    <source>
        <dbReference type="ARBA" id="ARBA00022989"/>
    </source>
</evidence>
<feature type="transmembrane region" description="Helical" evidence="5">
    <location>
        <begin position="145"/>
        <end position="178"/>
    </location>
</feature>
<evidence type="ECO:0000313" key="7">
    <source>
        <dbReference type="Proteomes" id="UP001548713"/>
    </source>
</evidence>
<organism evidence="6 7">
    <name type="scientific">Novosphingobium kalidii</name>
    <dbReference type="NCBI Taxonomy" id="3230299"/>
    <lineage>
        <taxon>Bacteria</taxon>
        <taxon>Pseudomonadati</taxon>
        <taxon>Pseudomonadota</taxon>
        <taxon>Alphaproteobacteria</taxon>
        <taxon>Sphingomonadales</taxon>
        <taxon>Sphingomonadaceae</taxon>
        <taxon>Novosphingobium</taxon>
    </lineage>
</organism>
<accession>A0ABV2D006</accession>
<feature type="transmembrane region" description="Helical" evidence="5">
    <location>
        <begin position="190"/>
        <end position="208"/>
    </location>
</feature>
<dbReference type="Pfam" id="PF01925">
    <property type="entry name" value="TauE"/>
    <property type="match status" value="1"/>
</dbReference>
<keyword evidence="7" id="KW-1185">Reference proteome</keyword>
<dbReference type="PANTHER" id="PTHR43701">
    <property type="entry name" value="MEMBRANE TRANSPORTER PROTEIN MJ0441-RELATED"/>
    <property type="match status" value="1"/>
</dbReference>
<sequence length="261" mass="26870">MTELAYSLAGALVGFLVGMTGVGGGSLMAPILVLGFGFAPAMAIGTDLWFATLTKSVGGIVHRRFGSPDWKVIVRLALGSVPAAIVTLFYLNSEQGGSLDAKLLMKLLGAMLVLTAIIVPIKHIIHSPVTLLRRKLGARVGTVQVIMTVVAGAVVGCLVTLTSIGAGALVALVLMLLYPLRLSAKSLVGTDIVHAIPLALIAAVGHSWLGNVDWSLLGMLLIGSVPGVIAGSLAAGRVSETWVRLTLAAMLGFSGMKMLLA</sequence>
<proteinExistence type="inferred from homology"/>
<feature type="transmembrane region" description="Helical" evidence="5">
    <location>
        <begin position="72"/>
        <end position="91"/>
    </location>
</feature>
<comment type="similarity">
    <text evidence="5">Belongs to the 4-toluene sulfonate uptake permease (TSUP) (TC 2.A.102) family.</text>
</comment>
<evidence type="ECO:0000313" key="6">
    <source>
        <dbReference type="EMBL" id="MET1755193.1"/>
    </source>
</evidence>
<dbReference type="InterPro" id="IPR051598">
    <property type="entry name" value="TSUP/Inactive_protease-like"/>
</dbReference>